<reference evidence="1 2" key="1">
    <citation type="submission" date="2020-08" db="EMBL/GenBank/DDBJ databases">
        <title>Oceanospirillum sp. nov. isolated from marine sediment.</title>
        <authorList>
            <person name="Ji X."/>
        </authorList>
    </citation>
    <scope>NUCLEOTIDE SEQUENCE [LARGE SCALE GENOMIC DNA]</scope>
    <source>
        <strain evidence="1 2">D5</strain>
    </source>
</reference>
<evidence type="ECO:0000313" key="1">
    <source>
        <dbReference type="EMBL" id="MBB1486404.1"/>
    </source>
</evidence>
<dbReference type="AlphaFoldDB" id="A0A839INZ4"/>
<proteinExistence type="predicted"/>
<dbReference type="Proteomes" id="UP000565262">
    <property type="component" value="Unassembled WGS sequence"/>
</dbReference>
<gene>
    <name evidence="1" type="ORF">H4O21_07260</name>
</gene>
<keyword evidence="2" id="KW-1185">Reference proteome</keyword>
<name>A0A839INZ4_9GAMM</name>
<dbReference type="Pfam" id="PF13957">
    <property type="entry name" value="YafO_toxin"/>
    <property type="match status" value="1"/>
</dbReference>
<protein>
    <submittedName>
        <fullName evidence="1">Type II toxin-antitoxin system YafO family toxin</fullName>
    </submittedName>
</protein>
<organism evidence="1 2">
    <name type="scientific">Oceanospirillum sediminis</name>
    <dbReference type="NCBI Taxonomy" id="2760088"/>
    <lineage>
        <taxon>Bacteria</taxon>
        <taxon>Pseudomonadati</taxon>
        <taxon>Pseudomonadota</taxon>
        <taxon>Gammaproteobacteria</taxon>
        <taxon>Oceanospirillales</taxon>
        <taxon>Oceanospirillaceae</taxon>
        <taxon>Oceanospirillum</taxon>
    </lineage>
</organism>
<sequence length="105" mass="12697">MDFRRYKQEGVLPDLFSRDVPYDHPNILPILKQEEVKHLHLLEQPIRKLQFYRTSDSHLVYCEGFSNPDIYLFMALLRPDAHQQARQNEVMYQLGIMAQNFRNRY</sequence>
<comment type="caution">
    <text evidence="1">The sequence shown here is derived from an EMBL/GenBank/DDBJ whole genome shotgun (WGS) entry which is preliminary data.</text>
</comment>
<accession>A0A839INZ4</accession>
<dbReference type="InterPro" id="IPR020353">
    <property type="entry name" value="Toxin_YafO"/>
</dbReference>
<evidence type="ECO:0000313" key="2">
    <source>
        <dbReference type="Proteomes" id="UP000565262"/>
    </source>
</evidence>
<dbReference type="EMBL" id="JACJFM010000007">
    <property type="protein sequence ID" value="MBB1486404.1"/>
    <property type="molecule type" value="Genomic_DNA"/>
</dbReference>